<dbReference type="GO" id="GO:0005737">
    <property type="term" value="C:cytoplasm"/>
    <property type="evidence" value="ECO:0007669"/>
    <property type="project" value="UniProtKB-SubCell"/>
</dbReference>
<feature type="non-terminal residue" evidence="7">
    <location>
        <position position="1"/>
    </location>
</feature>
<dbReference type="Pfam" id="PF00226">
    <property type="entry name" value="DnaJ"/>
    <property type="match status" value="1"/>
</dbReference>
<feature type="non-terminal residue" evidence="7">
    <location>
        <position position="67"/>
    </location>
</feature>
<evidence type="ECO:0000256" key="5">
    <source>
        <dbReference type="ARBA" id="ARBA00023242"/>
    </source>
</evidence>
<keyword evidence="4" id="KW-0143">Chaperone</keyword>
<evidence type="ECO:0000259" key="6">
    <source>
        <dbReference type="PROSITE" id="PS50076"/>
    </source>
</evidence>
<feature type="domain" description="J" evidence="6">
    <location>
        <begin position="2"/>
        <end position="67"/>
    </location>
</feature>
<proteinExistence type="predicted"/>
<dbReference type="SMART" id="SM00271">
    <property type="entry name" value="DnaJ"/>
    <property type="match status" value="1"/>
</dbReference>
<evidence type="ECO:0000256" key="3">
    <source>
        <dbReference type="ARBA" id="ARBA00022490"/>
    </source>
</evidence>
<organism evidence="7 8">
    <name type="scientific">Podospora didyma</name>
    <dbReference type="NCBI Taxonomy" id="330526"/>
    <lineage>
        <taxon>Eukaryota</taxon>
        <taxon>Fungi</taxon>
        <taxon>Dikarya</taxon>
        <taxon>Ascomycota</taxon>
        <taxon>Pezizomycotina</taxon>
        <taxon>Sordariomycetes</taxon>
        <taxon>Sordariomycetidae</taxon>
        <taxon>Sordariales</taxon>
        <taxon>Podosporaceae</taxon>
        <taxon>Podospora</taxon>
    </lineage>
</organism>
<sequence length="67" mass="7595">LNHYELLGVDKKATEQEIGRAFRQKSMDCHPDKFPNDAAKAAEMKALSQAKTMLLDPAQRETYDKSL</sequence>
<dbReference type="Proteomes" id="UP001285441">
    <property type="component" value="Unassembled WGS sequence"/>
</dbReference>
<dbReference type="GO" id="GO:0000390">
    <property type="term" value="P:spliceosomal complex disassembly"/>
    <property type="evidence" value="ECO:0007669"/>
    <property type="project" value="TreeGrafter"/>
</dbReference>
<keyword evidence="5" id="KW-0539">Nucleus</keyword>
<dbReference type="AlphaFoldDB" id="A0AAE0K597"/>
<keyword evidence="8" id="KW-1185">Reference proteome</keyword>
<name>A0AAE0K597_9PEZI</name>
<dbReference type="CDD" id="cd06257">
    <property type="entry name" value="DnaJ"/>
    <property type="match status" value="1"/>
</dbReference>
<dbReference type="PRINTS" id="PR00625">
    <property type="entry name" value="JDOMAIN"/>
</dbReference>
<gene>
    <name evidence="7" type="ORF">B0H63DRAFT_367600</name>
</gene>
<dbReference type="SUPFAM" id="SSF46565">
    <property type="entry name" value="Chaperone J-domain"/>
    <property type="match status" value="1"/>
</dbReference>
<keyword evidence="3" id="KW-0963">Cytoplasm</keyword>
<dbReference type="InterPro" id="IPR001623">
    <property type="entry name" value="DnaJ_domain"/>
</dbReference>
<dbReference type="GO" id="GO:0005681">
    <property type="term" value="C:spliceosomal complex"/>
    <property type="evidence" value="ECO:0007669"/>
    <property type="project" value="TreeGrafter"/>
</dbReference>
<reference evidence="7" key="1">
    <citation type="journal article" date="2023" name="Mol. Phylogenet. Evol.">
        <title>Genome-scale phylogeny and comparative genomics of the fungal order Sordariales.</title>
        <authorList>
            <person name="Hensen N."/>
            <person name="Bonometti L."/>
            <person name="Westerberg I."/>
            <person name="Brannstrom I.O."/>
            <person name="Guillou S."/>
            <person name="Cros-Aarteil S."/>
            <person name="Calhoun S."/>
            <person name="Haridas S."/>
            <person name="Kuo A."/>
            <person name="Mondo S."/>
            <person name="Pangilinan J."/>
            <person name="Riley R."/>
            <person name="LaButti K."/>
            <person name="Andreopoulos B."/>
            <person name="Lipzen A."/>
            <person name="Chen C."/>
            <person name="Yan M."/>
            <person name="Daum C."/>
            <person name="Ng V."/>
            <person name="Clum A."/>
            <person name="Steindorff A."/>
            <person name="Ohm R.A."/>
            <person name="Martin F."/>
            <person name="Silar P."/>
            <person name="Natvig D.O."/>
            <person name="Lalanne C."/>
            <person name="Gautier V."/>
            <person name="Ament-Velasquez S.L."/>
            <person name="Kruys A."/>
            <person name="Hutchinson M.I."/>
            <person name="Powell A.J."/>
            <person name="Barry K."/>
            <person name="Miller A.N."/>
            <person name="Grigoriev I.V."/>
            <person name="Debuchy R."/>
            <person name="Gladieux P."/>
            <person name="Hiltunen Thoren M."/>
            <person name="Johannesson H."/>
        </authorList>
    </citation>
    <scope>NUCLEOTIDE SEQUENCE</scope>
    <source>
        <strain evidence="7">CBS 232.78</strain>
    </source>
</reference>
<dbReference type="PANTHER" id="PTHR44313:SF1">
    <property type="entry name" value="DNAJ HOMOLOG SUBFAMILY C MEMBER 17"/>
    <property type="match status" value="1"/>
</dbReference>
<evidence type="ECO:0000256" key="4">
    <source>
        <dbReference type="ARBA" id="ARBA00023186"/>
    </source>
</evidence>
<dbReference type="PANTHER" id="PTHR44313">
    <property type="entry name" value="DNAJ HOMOLOG SUBFAMILY C MEMBER 17"/>
    <property type="match status" value="1"/>
</dbReference>
<dbReference type="Gene3D" id="1.10.287.110">
    <property type="entry name" value="DnaJ domain"/>
    <property type="match status" value="1"/>
</dbReference>
<evidence type="ECO:0000256" key="2">
    <source>
        <dbReference type="ARBA" id="ARBA00004496"/>
    </source>
</evidence>
<evidence type="ECO:0000313" key="7">
    <source>
        <dbReference type="EMBL" id="KAK3369910.1"/>
    </source>
</evidence>
<dbReference type="EMBL" id="JAULSW010000009">
    <property type="protein sequence ID" value="KAK3369910.1"/>
    <property type="molecule type" value="Genomic_DNA"/>
</dbReference>
<reference evidence="7" key="2">
    <citation type="submission" date="2023-06" db="EMBL/GenBank/DDBJ databases">
        <authorList>
            <consortium name="Lawrence Berkeley National Laboratory"/>
            <person name="Haridas S."/>
            <person name="Hensen N."/>
            <person name="Bonometti L."/>
            <person name="Westerberg I."/>
            <person name="Brannstrom I.O."/>
            <person name="Guillou S."/>
            <person name="Cros-Aarteil S."/>
            <person name="Calhoun S."/>
            <person name="Kuo A."/>
            <person name="Mondo S."/>
            <person name="Pangilinan J."/>
            <person name="Riley R."/>
            <person name="LaButti K."/>
            <person name="Andreopoulos B."/>
            <person name="Lipzen A."/>
            <person name="Chen C."/>
            <person name="Yanf M."/>
            <person name="Daum C."/>
            <person name="Ng V."/>
            <person name="Clum A."/>
            <person name="Steindorff A."/>
            <person name="Ohm R."/>
            <person name="Martin F."/>
            <person name="Silar P."/>
            <person name="Natvig D."/>
            <person name="Lalanne C."/>
            <person name="Gautier V."/>
            <person name="Ament-velasquez S.L."/>
            <person name="Kruys A."/>
            <person name="Hutchinson M.I."/>
            <person name="Powell A.J."/>
            <person name="Barry K."/>
            <person name="Miller A.N."/>
            <person name="Grigoriev I.V."/>
            <person name="Debuchy R."/>
            <person name="Gladieux P."/>
            <person name="Thoren M.H."/>
            <person name="Johannesson H."/>
        </authorList>
    </citation>
    <scope>NUCLEOTIDE SEQUENCE</scope>
    <source>
        <strain evidence="7">CBS 232.78</strain>
    </source>
</reference>
<accession>A0AAE0K597</accession>
<evidence type="ECO:0000313" key="8">
    <source>
        <dbReference type="Proteomes" id="UP001285441"/>
    </source>
</evidence>
<comment type="caution">
    <text evidence="7">The sequence shown here is derived from an EMBL/GenBank/DDBJ whole genome shotgun (WGS) entry which is preliminary data.</text>
</comment>
<evidence type="ECO:0000256" key="1">
    <source>
        <dbReference type="ARBA" id="ARBA00004123"/>
    </source>
</evidence>
<dbReference type="InterPro" id="IPR052094">
    <property type="entry name" value="Pre-mRNA-splicing_ERAD"/>
</dbReference>
<protein>
    <submittedName>
        <fullName evidence="7">DnaJ domain-containing protein</fullName>
    </submittedName>
</protein>
<comment type="subcellular location">
    <subcellularLocation>
        <location evidence="2">Cytoplasm</location>
    </subcellularLocation>
    <subcellularLocation>
        <location evidence="1">Nucleus</location>
    </subcellularLocation>
</comment>
<dbReference type="InterPro" id="IPR036869">
    <property type="entry name" value="J_dom_sf"/>
</dbReference>
<dbReference type="PROSITE" id="PS50076">
    <property type="entry name" value="DNAJ_2"/>
    <property type="match status" value="1"/>
</dbReference>